<evidence type="ECO:0000256" key="4">
    <source>
        <dbReference type="ARBA" id="ARBA00022679"/>
    </source>
</evidence>
<reference evidence="10" key="1">
    <citation type="submission" date="2022-10" db="EMBL/GenBank/DDBJ databases">
        <title>Chitiniphilus purpureus sp. nov., a novel chitin-degrading bacterium isolated from crawfish pond sediment.</title>
        <authorList>
            <person name="Li K."/>
        </authorList>
    </citation>
    <scope>NUCLEOTIDE SEQUENCE</scope>
    <source>
        <strain evidence="10">CD1</strain>
    </source>
</reference>
<evidence type="ECO:0000256" key="9">
    <source>
        <dbReference type="SAM" id="Phobius"/>
    </source>
</evidence>
<feature type="transmembrane region" description="Helical" evidence="9">
    <location>
        <begin position="303"/>
        <end position="325"/>
    </location>
</feature>
<dbReference type="EMBL" id="CP106753">
    <property type="protein sequence ID" value="UXY16177.1"/>
    <property type="molecule type" value="Genomic_DNA"/>
</dbReference>
<dbReference type="PANTHER" id="PTHR12989">
    <property type="entry name" value="ALPHA-1,2-GLUCOSYLTRANSFERASE ALG10"/>
    <property type="match status" value="1"/>
</dbReference>
<feature type="transmembrane region" description="Helical" evidence="9">
    <location>
        <begin position="79"/>
        <end position="99"/>
    </location>
</feature>
<keyword evidence="4" id="KW-0808">Transferase</keyword>
<keyword evidence="11" id="KW-1185">Reference proteome</keyword>
<evidence type="ECO:0000256" key="6">
    <source>
        <dbReference type="ARBA" id="ARBA00022824"/>
    </source>
</evidence>
<evidence type="ECO:0000256" key="2">
    <source>
        <dbReference type="ARBA" id="ARBA00004922"/>
    </source>
</evidence>
<feature type="transmembrane region" description="Helical" evidence="9">
    <location>
        <begin position="111"/>
        <end position="128"/>
    </location>
</feature>
<feature type="transmembrane region" description="Helical" evidence="9">
    <location>
        <begin position="12"/>
        <end position="32"/>
    </location>
</feature>
<keyword evidence="8 9" id="KW-0472">Membrane</keyword>
<feature type="transmembrane region" description="Helical" evidence="9">
    <location>
        <begin position="236"/>
        <end position="255"/>
    </location>
</feature>
<feature type="transmembrane region" description="Helical" evidence="9">
    <location>
        <begin position="337"/>
        <end position="354"/>
    </location>
</feature>
<evidence type="ECO:0000256" key="3">
    <source>
        <dbReference type="ARBA" id="ARBA00022676"/>
    </source>
</evidence>
<evidence type="ECO:0000256" key="7">
    <source>
        <dbReference type="ARBA" id="ARBA00022989"/>
    </source>
</evidence>
<dbReference type="InterPro" id="IPR016900">
    <property type="entry name" value="Alg10"/>
</dbReference>
<protein>
    <submittedName>
        <fullName evidence="10">Dol-P-Glc:Glc(2)Man(9)GlcNAc(2)-PP-Dol alpha-1,2-glucosyltransferase</fullName>
    </submittedName>
</protein>
<evidence type="ECO:0000256" key="8">
    <source>
        <dbReference type="ARBA" id="ARBA00023136"/>
    </source>
</evidence>
<evidence type="ECO:0000313" key="11">
    <source>
        <dbReference type="Proteomes" id="UP001061302"/>
    </source>
</evidence>
<name>A0ABY6DPB7_9NEIS</name>
<dbReference type="Pfam" id="PF04922">
    <property type="entry name" value="DIE2_ALG10"/>
    <property type="match status" value="2"/>
</dbReference>
<keyword evidence="3" id="KW-0328">Glycosyltransferase</keyword>
<organism evidence="10 11">
    <name type="scientific">Chitiniphilus purpureus</name>
    <dbReference type="NCBI Taxonomy" id="2981137"/>
    <lineage>
        <taxon>Bacteria</taxon>
        <taxon>Pseudomonadati</taxon>
        <taxon>Pseudomonadota</taxon>
        <taxon>Betaproteobacteria</taxon>
        <taxon>Neisseriales</taxon>
        <taxon>Chitinibacteraceae</taxon>
        <taxon>Chitiniphilus</taxon>
    </lineage>
</organism>
<evidence type="ECO:0000313" key="10">
    <source>
        <dbReference type="EMBL" id="UXY16177.1"/>
    </source>
</evidence>
<keyword evidence="7 9" id="KW-1133">Transmembrane helix</keyword>
<evidence type="ECO:0000256" key="1">
    <source>
        <dbReference type="ARBA" id="ARBA00004477"/>
    </source>
</evidence>
<sequence length="403" mass="45955">MSKWSEKHIAYAFLYLFVIAVFFYLKNANLLVDEQIHQAQIRRFFAGDYTLEPALTTVPGYHLLLAWLIWPFGELTLPMIRGVNMVFGLALIGVFTLLLRRIQGRVELARLVQFVFFPIILPFFFLAYTDVLGLALVLAGLYLALCGQWTASALVCLLSLTVRQNNVVWMAMIPMLCHLQAPGRVWDSQRLKTLARRCWAFILGGIGFAAFVVYNGGVAVGDRWAHPASGIHSGNFYFLLLIYSILFLPAIIANLRNTVDYIRNQSLAPIGLACLFLFYLFTFNNTHPYNHLLEHYFLRNWLLQLITSSAMMKIAFFLPMAIAFFDFLARAKGRHDRLLLGLFGVLAVLPSWLIEQRYYIVPLALLMLYRDEEAPQVEAVTSLYYVTAAVALLYGIATYRCFL</sequence>
<feature type="transmembrane region" description="Helical" evidence="9">
    <location>
        <begin position="198"/>
        <end position="216"/>
    </location>
</feature>
<proteinExistence type="predicted"/>
<gene>
    <name evidence="10" type="ORF">N8I74_03925</name>
</gene>
<dbReference type="RefSeq" id="WP_263125618.1">
    <property type="nucleotide sequence ID" value="NZ_CP106753.1"/>
</dbReference>
<keyword evidence="6" id="KW-0256">Endoplasmic reticulum</keyword>
<feature type="transmembrane region" description="Helical" evidence="9">
    <location>
        <begin position="383"/>
        <end position="402"/>
    </location>
</feature>
<comment type="subcellular location">
    <subcellularLocation>
        <location evidence="1">Endoplasmic reticulum membrane</location>
        <topology evidence="1">Multi-pass membrane protein</topology>
    </subcellularLocation>
</comment>
<comment type="pathway">
    <text evidence="2">Protein modification; protein glycosylation.</text>
</comment>
<feature type="transmembrane region" description="Helical" evidence="9">
    <location>
        <begin position="267"/>
        <end position="283"/>
    </location>
</feature>
<accession>A0ABY6DPB7</accession>
<feature type="transmembrane region" description="Helical" evidence="9">
    <location>
        <begin position="53"/>
        <end position="73"/>
    </location>
</feature>
<feature type="transmembrane region" description="Helical" evidence="9">
    <location>
        <begin position="134"/>
        <end position="162"/>
    </location>
</feature>
<keyword evidence="5 9" id="KW-0812">Transmembrane</keyword>
<evidence type="ECO:0000256" key="5">
    <source>
        <dbReference type="ARBA" id="ARBA00022692"/>
    </source>
</evidence>
<dbReference type="Proteomes" id="UP001061302">
    <property type="component" value="Chromosome"/>
</dbReference>
<dbReference type="PANTHER" id="PTHR12989:SF10">
    <property type="entry name" value="DOL-P-GLC:GLC(2)MAN(9)GLCNAC(2)-PP-DOL ALPHA-1,2-GLUCOSYLTRANSFERASE-RELATED"/>
    <property type="match status" value="1"/>
</dbReference>